<keyword evidence="2" id="KW-1185">Reference proteome</keyword>
<comment type="caution">
    <text evidence="1">The sequence shown here is derived from an EMBL/GenBank/DDBJ whole genome shotgun (WGS) entry which is preliminary data.</text>
</comment>
<dbReference type="EMBL" id="BSOW01000040">
    <property type="protein sequence ID" value="GLR90968.1"/>
    <property type="molecule type" value="Genomic_DNA"/>
</dbReference>
<organism evidence="1 2">
    <name type="scientific">Bradyrhizobium iriomotense</name>
    <dbReference type="NCBI Taxonomy" id="441950"/>
    <lineage>
        <taxon>Bacteria</taxon>
        <taxon>Pseudomonadati</taxon>
        <taxon>Pseudomonadota</taxon>
        <taxon>Alphaproteobacteria</taxon>
        <taxon>Hyphomicrobiales</taxon>
        <taxon>Nitrobacteraceae</taxon>
        <taxon>Bradyrhizobium</taxon>
    </lineage>
</organism>
<protein>
    <submittedName>
        <fullName evidence="1">Uncharacterized protein</fullName>
    </submittedName>
</protein>
<sequence>MFPWKVGLHSKAQLLALIPTQLTELLDLIMAQTSLALRKLFRGWRGVCPGALRNRQHAGGGAAVTNGLRRGGLRHRRGRAARSFPEILKADARLGTVALDEIHANLWIHIRRRAV</sequence>
<evidence type="ECO:0000313" key="1">
    <source>
        <dbReference type="EMBL" id="GLR90968.1"/>
    </source>
</evidence>
<gene>
    <name evidence="1" type="ORF">GCM10007857_76840</name>
</gene>
<accession>A0ABQ6BFM3</accession>
<name>A0ABQ6BFM3_9BRAD</name>
<proteinExistence type="predicted"/>
<reference evidence="2" key="1">
    <citation type="journal article" date="2019" name="Int. J. Syst. Evol. Microbiol.">
        <title>The Global Catalogue of Microorganisms (GCM) 10K type strain sequencing project: providing services to taxonomists for standard genome sequencing and annotation.</title>
        <authorList>
            <consortium name="The Broad Institute Genomics Platform"/>
            <consortium name="The Broad Institute Genome Sequencing Center for Infectious Disease"/>
            <person name="Wu L."/>
            <person name="Ma J."/>
        </authorList>
    </citation>
    <scope>NUCLEOTIDE SEQUENCE [LARGE SCALE GENOMIC DNA]</scope>
    <source>
        <strain evidence="2">NBRC 102520</strain>
    </source>
</reference>
<dbReference type="Proteomes" id="UP001156905">
    <property type="component" value="Unassembled WGS sequence"/>
</dbReference>
<evidence type="ECO:0000313" key="2">
    <source>
        <dbReference type="Proteomes" id="UP001156905"/>
    </source>
</evidence>